<keyword evidence="2" id="KW-0812">Transmembrane</keyword>
<dbReference type="RefSeq" id="XP_048127417.1">
    <property type="nucleotide sequence ID" value="XM_048271460.1"/>
</dbReference>
<keyword evidence="2" id="KW-0472">Membrane</keyword>
<dbReference type="GeneID" id="125312653"/>
<dbReference type="Proteomes" id="UP000827889">
    <property type="component" value="Chromosome 10"/>
</dbReference>
<feature type="chain" id="PRO_5046175950" evidence="3">
    <location>
        <begin position="27"/>
        <end position="138"/>
    </location>
</feature>
<sequence>MKRVALAWLCLLSVAEISLLQSAAMAGPSEASAMSPSRLEARAAIRSRKLVSESPAEPASSVAGPSEENEGSPRAAAAAEVPLGAEAVAETVVATTKHRSSDKSVAGGGVIIGGLVTAIFAAVFCYIRVTRKRDGVPR</sequence>
<evidence type="ECO:0000313" key="5">
    <source>
        <dbReference type="RefSeq" id="XP_048127417.1"/>
    </source>
</evidence>
<keyword evidence="4" id="KW-1185">Reference proteome</keyword>
<evidence type="ECO:0000256" key="1">
    <source>
        <dbReference type="SAM" id="MobiDB-lite"/>
    </source>
</evidence>
<evidence type="ECO:0000256" key="2">
    <source>
        <dbReference type="SAM" id="Phobius"/>
    </source>
</evidence>
<feature type="transmembrane region" description="Helical" evidence="2">
    <location>
        <begin position="105"/>
        <end position="129"/>
    </location>
</feature>
<proteinExistence type="predicted"/>
<feature type="region of interest" description="Disordered" evidence="1">
    <location>
        <begin position="48"/>
        <end position="78"/>
    </location>
</feature>
<protein>
    <submittedName>
        <fullName evidence="5">Uncharacterized protein LOC125312653</fullName>
    </submittedName>
</protein>
<keyword evidence="3" id="KW-0732">Signal</keyword>
<evidence type="ECO:0000313" key="4">
    <source>
        <dbReference type="Proteomes" id="UP000827889"/>
    </source>
</evidence>
<dbReference type="PANTHER" id="PTHR34558">
    <property type="entry name" value="EXPRESSED PROTEIN"/>
    <property type="match status" value="1"/>
</dbReference>
<feature type="signal peptide" evidence="3">
    <location>
        <begin position="1"/>
        <end position="26"/>
    </location>
</feature>
<dbReference type="PANTHER" id="PTHR34558:SF4">
    <property type="entry name" value="TRANSMEMBRANE PROTEIN"/>
    <property type="match status" value="1"/>
</dbReference>
<feature type="compositionally biased region" description="Low complexity" evidence="1">
    <location>
        <begin position="52"/>
        <end position="66"/>
    </location>
</feature>
<name>A0ABM3GSU6_9MYRT</name>
<keyword evidence="2" id="KW-1133">Transmembrane helix</keyword>
<organism evidence="4 5">
    <name type="scientific">Rhodamnia argentea</name>
    <dbReference type="NCBI Taxonomy" id="178133"/>
    <lineage>
        <taxon>Eukaryota</taxon>
        <taxon>Viridiplantae</taxon>
        <taxon>Streptophyta</taxon>
        <taxon>Embryophyta</taxon>
        <taxon>Tracheophyta</taxon>
        <taxon>Spermatophyta</taxon>
        <taxon>Magnoliopsida</taxon>
        <taxon>eudicotyledons</taxon>
        <taxon>Gunneridae</taxon>
        <taxon>Pentapetalae</taxon>
        <taxon>rosids</taxon>
        <taxon>malvids</taxon>
        <taxon>Myrtales</taxon>
        <taxon>Myrtaceae</taxon>
        <taxon>Myrtoideae</taxon>
        <taxon>Myrteae</taxon>
        <taxon>Australasian group</taxon>
        <taxon>Rhodamnia</taxon>
    </lineage>
</organism>
<evidence type="ECO:0000256" key="3">
    <source>
        <dbReference type="SAM" id="SignalP"/>
    </source>
</evidence>
<accession>A0ABM3GSU6</accession>
<reference evidence="5" key="1">
    <citation type="submission" date="2025-08" db="UniProtKB">
        <authorList>
            <consortium name="RefSeq"/>
        </authorList>
    </citation>
    <scope>IDENTIFICATION</scope>
    <source>
        <tissue evidence="5">Leaf</tissue>
    </source>
</reference>
<gene>
    <name evidence="5" type="primary">LOC125312653</name>
</gene>